<evidence type="ECO:0000259" key="2">
    <source>
        <dbReference type="PROSITE" id="PS50053"/>
    </source>
</evidence>
<feature type="domain" description="Ubiquitin-like" evidence="2">
    <location>
        <begin position="453"/>
        <end position="531"/>
    </location>
</feature>
<dbReference type="SMART" id="SM00213">
    <property type="entry name" value="UBQ"/>
    <property type="match status" value="2"/>
</dbReference>
<dbReference type="SUPFAM" id="SSF56399">
    <property type="entry name" value="ADP-ribosylation"/>
    <property type="match status" value="1"/>
</dbReference>
<sequence length="644" mass="72310">MAVASSSSAHLQLVAAALTSLIPGSKVITKDDPLYKTLKDPKPLTYKMMSQNVIVETRPEPDPTIVVPLEKTMNIELQPLAANKTSEEETSSEGTSSNVIITVQFLNGQSHKFSVDPKATVYALKWSIFKSKGFDEYSQYDVNNIVLTFGRKELNDDDRLLTDCGIKNGSVVQVAVKLRGGAGPTILVLDEDLLDPNYDYDFTNEHDTGRVYQRGRSQGFLGFLKHEYHYKRPYGWNRIALKVKGKYPPDDTWLGIPVAGSERTKTSKGEWPVSYHGTSREGAEGIAETGYDSKRWRKESCYHGKGHYSTPAIEVAAKYYTKPFYENGKKYEAVMQNRVNLSPGHTTIVPKKETHVGAEYYVTPSSEDLRPYGILISWSNIMSASNGQLLAAAFNSILGSGYRIVSKDDTTGMKEVQEVGLAGHVFDLKYSDLQDTIIRESNPHIIRPGNRDTSIMVYYLSGKRKELMVDLNGTAQDMKFHIMKEQLYGINDPDQFRVIFQGRQPDPNDQLNDCGIKEGSTIQAVQCLRGGGCPFHLLNEELLDPEFDYDFTLIRDEGKVFKRGGYLYKRPCGWNRIALKVKGKYKNDDWLGTPGNRTASTIGEWPVSYHGSKKISSIRIVEEGYDGDKLERELFGRGHYSTPQ</sequence>
<proteinExistence type="predicted"/>
<dbReference type="STRING" id="400682.A0A1X7T1P0"/>
<dbReference type="Pfam" id="PF00240">
    <property type="entry name" value="ubiquitin"/>
    <property type="match status" value="2"/>
</dbReference>
<reference evidence="3" key="1">
    <citation type="submission" date="2017-05" db="UniProtKB">
        <authorList>
            <consortium name="EnsemblMetazoa"/>
        </authorList>
    </citation>
    <scope>IDENTIFICATION</scope>
</reference>
<organism evidence="3">
    <name type="scientific">Amphimedon queenslandica</name>
    <name type="common">Sponge</name>
    <dbReference type="NCBI Taxonomy" id="400682"/>
    <lineage>
        <taxon>Eukaryota</taxon>
        <taxon>Metazoa</taxon>
        <taxon>Porifera</taxon>
        <taxon>Demospongiae</taxon>
        <taxon>Heteroscleromorpha</taxon>
        <taxon>Haplosclerida</taxon>
        <taxon>Niphatidae</taxon>
        <taxon>Amphimedon</taxon>
    </lineage>
</organism>
<evidence type="ECO:0000256" key="1">
    <source>
        <dbReference type="SAM" id="SignalP"/>
    </source>
</evidence>
<dbReference type="EnsemblMetazoa" id="Aqu2.1.08123_001">
    <property type="protein sequence ID" value="Aqu2.1.08123_001"/>
    <property type="gene ID" value="Aqu2.1.08123"/>
</dbReference>
<feature type="domain" description="Ubiquitin-like" evidence="2">
    <location>
        <begin position="99"/>
        <end position="181"/>
    </location>
</feature>
<dbReference type="PANTHER" id="PTHR36649">
    <property type="entry name" value="UBIQUITIN-LIKE DOMAIN-CONTAINING PROTEIN"/>
    <property type="match status" value="1"/>
</dbReference>
<dbReference type="PROSITE" id="PS50053">
    <property type="entry name" value="UBIQUITIN_2"/>
    <property type="match status" value="2"/>
</dbReference>
<dbReference type="PANTHER" id="PTHR36649:SF28">
    <property type="entry name" value="UBIQUITIN-LIKE DOMAIN-CONTAINING PROTEIN"/>
    <property type="match status" value="1"/>
</dbReference>
<dbReference type="InterPro" id="IPR029071">
    <property type="entry name" value="Ubiquitin-like_domsf"/>
</dbReference>
<dbReference type="eggNOG" id="ENOG502S58G">
    <property type="taxonomic scope" value="Eukaryota"/>
</dbReference>
<accession>A0A1X7T1P0</accession>
<dbReference type="AlphaFoldDB" id="A0A1X7T1P0"/>
<feature type="signal peptide" evidence="1">
    <location>
        <begin position="1"/>
        <end position="16"/>
    </location>
</feature>
<protein>
    <recommendedName>
        <fullName evidence="2">Ubiquitin-like domain-containing protein</fullName>
    </recommendedName>
</protein>
<dbReference type="SUPFAM" id="SSF54236">
    <property type="entry name" value="Ubiquitin-like"/>
    <property type="match status" value="2"/>
</dbReference>
<dbReference type="InterPro" id="IPR000626">
    <property type="entry name" value="Ubiquitin-like_dom"/>
</dbReference>
<dbReference type="InParanoid" id="A0A1X7T1P0"/>
<name>A0A1X7T1P0_AMPQE</name>
<dbReference type="Gene3D" id="3.90.175.10">
    <property type="entry name" value="Diphtheria Toxin, domain 1"/>
    <property type="match status" value="1"/>
</dbReference>
<keyword evidence="1" id="KW-0732">Signal</keyword>
<dbReference type="OrthoDB" id="428577at2759"/>
<evidence type="ECO:0000313" key="3">
    <source>
        <dbReference type="EnsemblMetazoa" id="Aqu2.1.08123_001"/>
    </source>
</evidence>
<feature type="chain" id="PRO_5012824127" description="Ubiquitin-like domain-containing protein" evidence="1">
    <location>
        <begin position="17"/>
        <end position="644"/>
    </location>
</feature>
<dbReference type="Gene3D" id="3.10.20.90">
    <property type="entry name" value="Phosphatidylinositol 3-kinase Catalytic Subunit, Chain A, domain 1"/>
    <property type="match status" value="2"/>
</dbReference>
<dbReference type="CDD" id="cd17039">
    <property type="entry name" value="Ubl_ubiquitin_like"/>
    <property type="match status" value="2"/>
</dbReference>